<dbReference type="GO" id="GO:0032580">
    <property type="term" value="C:Golgi cisterna membrane"/>
    <property type="evidence" value="ECO:0007669"/>
    <property type="project" value="UniProtKB-SubCell"/>
</dbReference>
<dbReference type="Proteomes" id="UP000652761">
    <property type="component" value="Unassembled WGS sequence"/>
</dbReference>
<evidence type="ECO:0000256" key="5">
    <source>
        <dbReference type="ARBA" id="ARBA00023316"/>
    </source>
</evidence>
<keyword evidence="8" id="KW-1185">Reference proteome</keyword>
<dbReference type="AlphaFoldDB" id="A0A843WEW2"/>
<gene>
    <name evidence="7" type="ORF">Taro_041640</name>
</gene>
<dbReference type="GO" id="GO:0071555">
    <property type="term" value="P:cell wall organization"/>
    <property type="evidence" value="ECO:0007669"/>
    <property type="project" value="UniProtKB-UniRule"/>
</dbReference>
<evidence type="ECO:0000256" key="6">
    <source>
        <dbReference type="RuleBase" id="RU367004"/>
    </source>
</evidence>
<keyword evidence="3 6" id="KW-0808">Transferase</keyword>
<keyword evidence="6" id="KW-0333">Golgi apparatus</keyword>
<evidence type="ECO:0000256" key="3">
    <source>
        <dbReference type="ARBA" id="ARBA00022679"/>
    </source>
</evidence>
<protein>
    <recommendedName>
        <fullName evidence="6">Fucosyltransferase</fullName>
        <ecNumber evidence="6">2.4.1.-</ecNumber>
    </recommendedName>
</protein>
<dbReference type="SUPFAM" id="SSF48557">
    <property type="entry name" value="L-aspartase-like"/>
    <property type="match status" value="1"/>
</dbReference>
<comment type="function">
    <text evidence="6">May be involved in cell wall biosynthesis.</text>
</comment>
<evidence type="ECO:0000256" key="2">
    <source>
        <dbReference type="ARBA" id="ARBA00022676"/>
    </source>
</evidence>
<dbReference type="InterPro" id="IPR008948">
    <property type="entry name" value="L-Aspartase-like"/>
</dbReference>
<dbReference type="GO" id="GO:0042546">
    <property type="term" value="P:cell wall biogenesis"/>
    <property type="evidence" value="ECO:0007669"/>
    <property type="project" value="InterPro"/>
</dbReference>
<keyword evidence="2 6" id="KW-0328">Glycosyltransferase</keyword>
<name>A0A843WEW2_COLES</name>
<evidence type="ECO:0000313" key="7">
    <source>
        <dbReference type="EMBL" id="MQM08782.1"/>
    </source>
</evidence>
<comment type="subcellular location">
    <subcellularLocation>
        <location evidence="6">Golgi apparatus</location>
        <location evidence="6">Golgi stack membrane</location>
        <topology evidence="6">Single-pass type II membrane protein</topology>
    </subcellularLocation>
</comment>
<comment type="caution">
    <text evidence="7">The sequence shown here is derived from an EMBL/GenBank/DDBJ whole genome shotgun (WGS) entry which is preliminary data.</text>
</comment>
<sequence length="163" mass="17939">MSKYQLASLYWQRTSPCRPSPNLIESLQRYKALHERCGPYTSAYNMSLLRLKPAFRLPKHVSTDEALRLAGITGRFFKLQPMEGLALVNDTAVGSNLASMVLFKAKSDCFSCNCLRHRLQPPLQTIGVASCIANSLAMPVFSHPIVAPAPFSASGSTSTYMNP</sequence>
<dbReference type="InterPro" id="IPR004938">
    <property type="entry name" value="XG_FTase"/>
</dbReference>
<dbReference type="EMBL" id="NMUH01004205">
    <property type="protein sequence ID" value="MQM08782.1"/>
    <property type="molecule type" value="Genomic_DNA"/>
</dbReference>
<dbReference type="InterPro" id="IPR001106">
    <property type="entry name" value="Aromatic_Lyase"/>
</dbReference>
<dbReference type="EC" id="2.4.1.-" evidence="6"/>
<organism evidence="7 8">
    <name type="scientific">Colocasia esculenta</name>
    <name type="common">Wild taro</name>
    <name type="synonym">Arum esculentum</name>
    <dbReference type="NCBI Taxonomy" id="4460"/>
    <lineage>
        <taxon>Eukaryota</taxon>
        <taxon>Viridiplantae</taxon>
        <taxon>Streptophyta</taxon>
        <taxon>Embryophyta</taxon>
        <taxon>Tracheophyta</taxon>
        <taxon>Spermatophyta</taxon>
        <taxon>Magnoliopsida</taxon>
        <taxon>Liliopsida</taxon>
        <taxon>Araceae</taxon>
        <taxon>Aroideae</taxon>
        <taxon>Colocasieae</taxon>
        <taxon>Colocasia</taxon>
    </lineage>
</organism>
<evidence type="ECO:0000313" key="8">
    <source>
        <dbReference type="Proteomes" id="UP000652761"/>
    </source>
</evidence>
<dbReference type="Pfam" id="PF03254">
    <property type="entry name" value="XG_FTase"/>
    <property type="match status" value="1"/>
</dbReference>
<dbReference type="OrthoDB" id="1713155at2759"/>
<evidence type="ECO:0000256" key="4">
    <source>
        <dbReference type="ARBA" id="ARBA00023180"/>
    </source>
</evidence>
<proteinExistence type="inferred from homology"/>
<keyword evidence="4" id="KW-0325">Glycoprotein</keyword>
<reference evidence="7" key="1">
    <citation type="submission" date="2017-07" db="EMBL/GenBank/DDBJ databases">
        <title>Taro Niue Genome Assembly and Annotation.</title>
        <authorList>
            <person name="Atibalentja N."/>
            <person name="Keating K."/>
            <person name="Fields C.J."/>
        </authorList>
    </citation>
    <scope>NUCLEOTIDE SEQUENCE</scope>
    <source>
        <strain evidence="7">Niue_2</strain>
        <tissue evidence="7">Leaf</tissue>
    </source>
</reference>
<evidence type="ECO:0000256" key="1">
    <source>
        <dbReference type="ARBA" id="ARBA00010481"/>
    </source>
</evidence>
<keyword evidence="5 6" id="KW-0961">Cell wall biogenesis/degradation</keyword>
<comment type="similarity">
    <text evidence="1 6">Belongs to the glycosyltransferase 37 family.</text>
</comment>
<accession>A0A843WEW2</accession>
<dbReference type="GO" id="GO:0008107">
    <property type="term" value="F:galactoside 2-alpha-L-fucosyltransferase activity"/>
    <property type="evidence" value="ECO:0007669"/>
    <property type="project" value="InterPro"/>
</dbReference>
<dbReference type="PANTHER" id="PTHR10362">
    <property type="entry name" value="HISTIDINE AMMONIA-LYASE"/>
    <property type="match status" value="1"/>
</dbReference>